<evidence type="ECO:0000256" key="2">
    <source>
        <dbReference type="ARBA" id="ARBA00006479"/>
    </source>
</evidence>
<dbReference type="SUPFAM" id="SSF46785">
    <property type="entry name" value="Winged helix' DNA-binding domain"/>
    <property type="match status" value="1"/>
</dbReference>
<dbReference type="Proteomes" id="UP000665020">
    <property type="component" value="Chromosome"/>
</dbReference>
<protein>
    <submittedName>
        <fullName evidence="4">ROK family protein</fullName>
    </submittedName>
</protein>
<dbReference type="AlphaFoldDB" id="A0A8A7KP05"/>
<dbReference type="Gene3D" id="3.30.420.40">
    <property type="match status" value="4"/>
</dbReference>
<proteinExistence type="inferred from homology"/>
<dbReference type="PANTHER" id="PTHR18964:SF149">
    <property type="entry name" value="BIFUNCTIONAL UDP-N-ACETYLGLUCOSAMINE 2-EPIMERASE_N-ACETYLMANNOSAMINE KINASE"/>
    <property type="match status" value="1"/>
</dbReference>
<evidence type="ECO:0000313" key="4">
    <source>
        <dbReference type="EMBL" id="QTL99784.1"/>
    </source>
</evidence>
<name>A0A8A7KP05_9FIRM</name>
<keyword evidence="3" id="KW-0119">Carbohydrate metabolism</keyword>
<dbReference type="Pfam" id="PF13412">
    <property type="entry name" value="HTH_24"/>
    <property type="match status" value="1"/>
</dbReference>
<comment type="similarity">
    <text evidence="2">Belongs to the ROK (NagC/XylR) family.</text>
</comment>
<evidence type="ECO:0000256" key="1">
    <source>
        <dbReference type="ARBA" id="ARBA00002486"/>
    </source>
</evidence>
<dbReference type="GO" id="GO:0042732">
    <property type="term" value="P:D-xylose metabolic process"/>
    <property type="evidence" value="ECO:0007669"/>
    <property type="project" value="UniProtKB-KW"/>
</dbReference>
<dbReference type="PANTHER" id="PTHR18964">
    <property type="entry name" value="ROK (REPRESSOR, ORF, KINASE) FAMILY"/>
    <property type="match status" value="1"/>
</dbReference>
<keyword evidence="3" id="KW-0859">Xylose metabolism</keyword>
<dbReference type="KEGG" id="ifn:GM661_18400"/>
<reference evidence="4" key="1">
    <citation type="submission" date="2019-12" db="EMBL/GenBank/DDBJ databases">
        <authorList>
            <person name="zhang j."/>
            <person name="sun C.M."/>
        </authorList>
    </citation>
    <scope>NUCLEOTIDE SEQUENCE</scope>
    <source>
        <strain evidence="4">NS-1</strain>
    </source>
</reference>
<dbReference type="InterPro" id="IPR043129">
    <property type="entry name" value="ATPase_NBD"/>
</dbReference>
<evidence type="ECO:0000313" key="5">
    <source>
        <dbReference type="Proteomes" id="UP000665020"/>
    </source>
</evidence>
<gene>
    <name evidence="4" type="ORF">GM661_18400</name>
</gene>
<evidence type="ECO:0000256" key="3">
    <source>
        <dbReference type="ARBA" id="ARBA00022629"/>
    </source>
</evidence>
<dbReference type="InterPro" id="IPR036388">
    <property type="entry name" value="WH-like_DNA-bd_sf"/>
</dbReference>
<sequence length="380" mass="42814">MRKGNMKLMKNINVSLIIREFNDAGPCSRADLTEKTGLSPTTITTLIDEMIKNKLIIVIGEGESKGGRRPILLDLNPDHGYILSANISAGSISMALLDLKYNIHDSYEEELRYPVEHNIVEIIVNIINKLIKNNNIIEEKIIGLALGWSGIINQENGSVKYSAIMGLRDFLVLEPIQEKYSFPVYLENDTNLAALAENEFGYKHLENYIYVMIGSQVGAGIIIDNNIYRGKFGQAGEFGHIIVEKEGAKCVCGRKGCLTAVLSQYISVENERQFRKQFKNIDFDSPNYENFCDYLALALSNYIHLIDTEAVIFGGELVKLAPKSFYKQMKDRIKKYSMWDFYQNVQVLPATLAEDAVIMGGASFCFHNSRYFKREGGAIK</sequence>
<dbReference type="SUPFAM" id="SSF53067">
    <property type="entry name" value="Actin-like ATPase domain"/>
    <property type="match status" value="1"/>
</dbReference>
<dbReference type="Gene3D" id="1.10.10.10">
    <property type="entry name" value="Winged helix-like DNA-binding domain superfamily/Winged helix DNA-binding domain"/>
    <property type="match status" value="1"/>
</dbReference>
<organism evidence="4 5">
    <name type="scientific">Iocasia fonsfrigidae</name>
    <dbReference type="NCBI Taxonomy" id="2682810"/>
    <lineage>
        <taxon>Bacteria</taxon>
        <taxon>Bacillati</taxon>
        <taxon>Bacillota</taxon>
        <taxon>Clostridia</taxon>
        <taxon>Halanaerobiales</taxon>
        <taxon>Halanaerobiaceae</taxon>
        <taxon>Iocasia</taxon>
    </lineage>
</organism>
<dbReference type="InterPro" id="IPR036390">
    <property type="entry name" value="WH_DNA-bd_sf"/>
</dbReference>
<dbReference type="RefSeq" id="WP_230868114.1">
    <property type="nucleotide sequence ID" value="NZ_CP046640.1"/>
</dbReference>
<comment type="function">
    <text evidence="1">Transcriptional repressor of xylose-utilizing enzymes.</text>
</comment>
<dbReference type="InterPro" id="IPR000600">
    <property type="entry name" value="ROK"/>
</dbReference>
<dbReference type="EMBL" id="CP046640">
    <property type="protein sequence ID" value="QTL99784.1"/>
    <property type="molecule type" value="Genomic_DNA"/>
</dbReference>
<accession>A0A8A7KP05</accession>
<dbReference type="Pfam" id="PF00480">
    <property type="entry name" value="ROK"/>
    <property type="match status" value="1"/>
</dbReference>
<keyword evidence="5" id="KW-1185">Reference proteome</keyword>